<dbReference type="EMBL" id="JBBAXC010000010">
    <property type="protein sequence ID" value="MEI5907954.1"/>
    <property type="molecule type" value="Genomic_DNA"/>
</dbReference>
<sequence>MFKNRYFQFCLMLMTIYVLTGCDLDTSKEKSAVSIDKDSFSPKSVPAGHDTAYDINLKMSSEGDFELDTKLDIKNTSNDTWNELVFYLIPNVFTEETEYSGSQYKPGTLLIDEVVINGEKVEYELEKDALTVPLKSPLEADGEINVRVKYNFTQPEKGLRYTKSKANYHLAQFYPMLATYRDGGWNKEDYRFGVESFHTSYSDFNFTYEIPEGFTVATTSPNDSYPSATKGSVQASNVNAFFVGILKDPTIIEKKVGHITINVLGFKVDSELHQEVTDIAADAITYFEENIGMYPHDQIDIVLDGIGMEYPGIVTAHSVINGILQLDPEPLKKTVVHELAHQWFYGVISNDSYHDAWLDEGFTTFATDLFYYARNKEEEPYGDVFKEIEIDSKPVNLPMHEYEKEKEGYYFYRKPTVFLWGLFEERGGLKGAENFLSTYYDFYQYKEINSEEFIRFMKQYFDLSDDSVFEDWLKVK</sequence>
<dbReference type="PANTHER" id="PTHR45726">
    <property type="entry name" value="LEUKOTRIENE A-4 HYDROLASE"/>
    <property type="match status" value="1"/>
</dbReference>
<evidence type="ECO:0000313" key="2">
    <source>
        <dbReference type="EMBL" id="MEI5907954.1"/>
    </source>
</evidence>
<protein>
    <submittedName>
        <fullName evidence="2">M1 family metallopeptidase</fullName>
        <ecNumber evidence="2">3.4.11.-</ecNumber>
    </submittedName>
</protein>
<dbReference type="EC" id="3.4.11.-" evidence="2"/>
<dbReference type="RefSeq" id="WP_336587396.1">
    <property type="nucleotide sequence ID" value="NZ_JBBAXC010000010.1"/>
</dbReference>
<gene>
    <name evidence="2" type="ORF">WAK64_12900</name>
</gene>
<evidence type="ECO:0000313" key="3">
    <source>
        <dbReference type="Proteomes" id="UP001312865"/>
    </source>
</evidence>
<dbReference type="InterPro" id="IPR034015">
    <property type="entry name" value="M1_LTA4H"/>
</dbReference>
<dbReference type="Pfam" id="PF01433">
    <property type="entry name" value="Peptidase_M1"/>
    <property type="match status" value="1"/>
</dbReference>
<comment type="caution">
    <text evidence="2">The sequence shown here is derived from an EMBL/GenBank/DDBJ whole genome shotgun (WGS) entry which is preliminary data.</text>
</comment>
<evidence type="ECO:0000259" key="1">
    <source>
        <dbReference type="Pfam" id="PF01433"/>
    </source>
</evidence>
<keyword evidence="2" id="KW-0645">Protease</keyword>
<dbReference type="Proteomes" id="UP001312865">
    <property type="component" value="Unassembled WGS sequence"/>
</dbReference>
<feature type="domain" description="Peptidase M1 membrane alanine aminopeptidase" evidence="1">
    <location>
        <begin position="278"/>
        <end position="472"/>
    </location>
</feature>
<dbReference type="PANTHER" id="PTHR45726:SF3">
    <property type="entry name" value="LEUKOTRIENE A-4 HYDROLASE"/>
    <property type="match status" value="1"/>
</dbReference>
<dbReference type="InterPro" id="IPR014782">
    <property type="entry name" value="Peptidase_M1_dom"/>
</dbReference>
<dbReference type="Gene3D" id="1.10.390.10">
    <property type="entry name" value="Neutral Protease Domain 2"/>
    <property type="match status" value="1"/>
</dbReference>
<dbReference type="CDD" id="cd09604">
    <property type="entry name" value="M1_APN_like"/>
    <property type="match status" value="1"/>
</dbReference>
<keyword evidence="2" id="KW-0031">Aminopeptidase</keyword>
<reference evidence="2 3" key="1">
    <citation type="journal article" date="2018" name="J. Microbiol.">
        <title>Bacillus spongiae sp. nov., isolated from sponge of Jeju Island.</title>
        <authorList>
            <person name="Lee G.E."/>
            <person name="Im W.T."/>
            <person name="Park J.S."/>
        </authorList>
    </citation>
    <scope>NUCLEOTIDE SEQUENCE [LARGE SCALE GENOMIC DNA]</scope>
    <source>
        <strain evidence="2 3">135PIL107-10</strain>
    </source>
</reference>
<dbReference type="InterPro" id="IPR027268">
    <property type="entry name" value="Peptidase_M4/M1_CTD_sf"/>
</dbReference>
<accession>A0ABU8HFP6</accession>
<dbReference type="PROSITE" id="PS51257">
    <property type="entry name" value="PROKAR_LIPOPROTEIN"/>
    <property type="match status" value="1"/>
</dbReference>
<dbReference type="SUPFAM" id="SSF55486">
    <property type="entry name" value="Metalloproteases ('zincins'), catalytic domain"/>
    <property type="match status" value="1"/>
</dbReference>
<keyword evidence="2" id="KW-0378">Hydrolase</keyword>
<dbReference type="GO" id="GO:0004177">
    <property type="term" value="F:aminopeptidase activity"/>
    <property type="evidence" value="ECO:0007669"/>
    <property type="project" value="UniProtKB-KW"/>
</dbReference>
<proteinExistence type="predicted"/>
<name>A0ABU8HFP6_9BACI</name>
<keyword evidence="3" id="KW-1185">Reference proteome</keyword>
<organism evidence="2 3">
    <name type="scientific">Bacillus spongiae</name>
    <dbReference type="NCBI Taxonomy" id="2683610"/>
    <lineage>
        <taxon>Bacteria</taxon>
        <taxon>Bacillati</taxon>
        <taxon>Bacillota</taxon>
        <taxon>Bacilli</taxon>
        <taxon>Bacillales</taxon>
        <taxon>Bacillaceae</taxon>
        <taxon>Bacillus</taxon>
    </lineage>
</organism>